<keyword evidence="2" id="KW-1185">Reference proteome</keyword>
<comment type="caution">
    <text evidence="1">The sequence shown here is derived from an EMBL/GenBank/DDBJ whole genome shotgun (WGS) entry which is preliminary data.</text>
</comment>
<protein>
    <submittedName>
        <fullName evidence="1">Uncharacterized protein</fullName>
    </submittedName>
</protein>
<gene>
    <name evidence="1" type="ORF">JI741_06805</name>
</gene>
<name>A0ABS1KNV2_9BACT</name>
<reference evidence="1 2" key="1">
    <citation type="submission" date="2021-01" db="EMBL/GenBank/DDBJ databases">
        <title>Chryseolinea sp. Jin1 Genome sequencing and assembly.</title>
        <authorList>
            <person name="Kim I."/>
        </authorList>
    </citation>
    <scope>NUCLEOTIDE SEQUENCE [LARGE SCALE GENOMIC DNA]</scope>
    <source>
        <strain evidence="1 2">Jin1</strain>
    </source>
</reference>
<evidence type="ECO:0000313" key="1">
    <source>
        <dbReference type="EMBL" id="MBL0740922.1"/>
    </source>
</evidence>
<dbReference type="EMBL" id="JAERRB010000002">
    <property type="protein sequence ID" value="MBL0740922.1"/>
    <property type="molecule type" value="Genomic_DNA"/>
</dbReference>
<organism evidence="1 2">
    <name type="scientific">Chryseolinea lacunae</name>
    <dbReference type="NCBI Taxonomy" id="2801331"/>
    <lineage>
        <taxon>Bacteria</taxon>
        <taxon>Pseudomonadati</taxon>
        <taxon>Bacteroidota</taxon>
        <taxon>Cytophagia</taxon>
        <taxon>Cytophagales</taxon>
        <taxon>Fulvivirgaceae</taxon>
        <taxon>Chryseolinea</taxon>
    </lineage>
</organism>
<proteinExistence type="predicted"/>
<sequence length="79" mass="9327">MPKMLQELQVIIRKEPARRVKEYMEIRHDAKVLIDASGEKLENIANALCITRQSLYRKKEGEALWKPEELLQLFEYLGI</sequence>
<dbReference type="Proteomes" id="UP000613030">
    <property type="component" value="Unassembled WGS sequence"/>
</dbReference>
<dbReference type="RefSeq" id="WP_202008294.1">
    <property type="nucleotide sequence ID" value="NZ_JAERRB010000002.1"/>
</dbReference>
<evidence type="ECO:0000313" key="2">
    <source>
        <dbReference type="Proteomes" id="UP000613030"/>
    </source>
</evidence>
<accession>A0ABS1KNV2</accession>